<keyword evidence="3 6" id="KW-0812">Transmembrane</keyword>
<feature type="transmembrane region" description="Helical" evidence="6">
    <location>
        <begin position="41"/>
        <end position="62"/>
    </location>
</feature>
<comment type="caution">
    <text evidence="8">The sequence shown here is derived from an EMBL/GenBank/DDBJ whole genome shotgun (WGS) entry which is preliminary data.</text>
</comment>
<feature type="domain" description="Cation efflux protein transmembrane" evidence="7">
    <location>
        <begin position="43"/>
        <end position="216"/>
    </location>
</feature>
<dbReference type="InterPro" id="IPR050291">
    <property type="entry name" value="CDF_Transporter"/>
</dbReference>
<dbReference type="Gene3D" id="1.20.1510.10">
    <property type="entry name" value="Cation efflux protein transmembrane domain"/>
    <property type="match status" value="1"/>
</dbReference>
<evidence type="ECO:0000256" key="1">
    <source>
        <dbReference type="ARBA" id="ARBA00004141"/>
    </source>
</evidence>
<gene>
    <name evidence="8" type="ORF">S01H4_09146</name>
</gene>
<dbReference type="InterPro" id="IPR002524">
    <property type="entry name" value="Cation_efflux"/>
</dbReference>
<dbReference type="InterPro" id="IPR027469">
    <property type="entry name" value="Cation_efflux_TMD_sf"/>
</dbReference>
<feature type="transmembrane region" description="Helical" evidence="6">
    <location>
        <begin position="68"/>
        <end position="89"/>
    </location>
</feature>
<feature type="transmembrane region" description="Helical" evidence="6">
    <location>
        <begin position="96"/>
        <end position="114"/>
    </location>
</feature>
<dbReference type="SUPFAM" id="SSF161111">
    <property type="entry name" value="Cation efflux protein transmembrane domain-like"/>
    <property type="match status" value="1"/>
</dbReference>
<name>X1BM65_9ZZZZ</name>
<evidence type="ECO:0000313" key="8">
    <source>
        <dbReference type="EMBL" id="GAG73216.1"/>
    </source>
</evidence>
<keyword evidence="5 6" id="KW-0472">Membrane</keyword>
<dbReference type="AlphaFoldDB" id="X1BM65"/>
<dbReference type="PANTHER" id="PTHR43840:SF15">
    <property type="entry name" value="MITOCHONDRIAL METAL TRANSPORTER 1-RELATED"/>
    <property type="match status" value="1"/>
</dbReference>
<dbReference type="EMBL" id="BART01003249">
    <property type="protein sequence ID" value="GAG73216.1"/>
    <property type="molecule type" value="Genomic_DNA"/>
</dbReference>
<evidence type="ECO:0000256" key="2">
    <source>
        <dbReference type="ARBA" id="ARBA00022448"/>
    </source>
</evidence>
<feature type="transmembrane region" description="Helical" evidence="6">
    <location>
        <begin position="196"/>
        <end position="213"/>
    </location>
</feature>
<evidence type="ECO:0000256" key="4">
    <source>
        <dbReference type="ARBA" id="ARBA00022989"/>
    </source>
</evidence>
<evidence type="ECO:0000256" key="6">
    <source>
        <dbReference type="SAM" id="Phobius"/>
    </source>
</evidence>
<dbReference type="Pfam" id="PF01545">
    <property type="entry name" value="Cation_efflux"/>
    <property type="match status" value="1"/>
</dbReference>
<dbReference type="InterPro" id="IPR058533">
    <property type="entry name" value="Cation_efflux_TM"/>
</dbReference>
<keyword evidence="2" id="KW-0813">Transport</keyword>
<feature type="transmembrane region" description="Helical" evidence="6">
    <location>
        <begin position="173"/>
        <end position="190"/>
    </location>
</feature>
<dbReference type="GO" id="GO:0016020">
    <property type="term" value="C:membrane"/>
    <property type="evidence" value="ECO:0007669"/>
    <property type="project" value="UniProtKB-SubCell"/>
</dbReference>
<dbReference type="GO" id="GO:0008324">
    <property type="term" value="F:monoatomic cation transmembrane transporter activity"/>
    <property type="evidence" value="ECO:0007669"/>
    <property type="project" value="InterPro"/>
</dbReference>
<evidence type="ECO:0000256" key="3">
    <source>
        <dbReference type="ARBA" id="ARBA00022692"/>
    </source>
</evidence>
<evidence type="ECO:0000259" key="7">
    <source>
        <dbReference type="Pfam" id="PF01545"/>
    </source>
</evidence>
<dbReference type="NCBIfam" id="TIGR01297">
    <property type="entry name" value="CDF"/>
    <property type="match status" value="1"/>
</dbReference>
<sequence>DEGLIKYSDKYEITEKGLNALGKKEKDIEQYYSRHLSKEACAMYSLWGNVGLSALEFIIGFLSGSIGLIADAVHTAVDIVASAITWIGIKINKEAQAALIGGIILCGIGVFIAFESITKISQPVEIHFQTIALVTIVINIAVNAFFSFYKFYVGGRTRSISLVADAYHTKTDIWSSVAVLIGLLGATIGFLVLDAIAGAVVSFFIILGGYELIKESHGVMQGKDLKMEKFSKFLESHLKILPDQGALVPLWLLNLQEMTKQEIIERVKKGLGRRFPVKLEDRDYETVYAKLEKDRLVESLQSKLRLTEKGRKELKILAEKSAVYLPWLQHKKFVNPRIINWLAEGL</sequence>
<feature type="transmembrane region" description="Helical" evidence="6">
    <location>
        <begin position="126"/>
        <end position="152"/>
    </location>
</feature>
<proteinExistence type="predicted"/>
<comment type="subcellular location">
    <subcellularLocation>
        <location evidence="1">Membrane</location>
        <topology evidence="1">Multi-pass membrane protein</topology>
    </subcellularLocation>
</comment>
<reference evidence="8" key="1">
    <citation type="journal article" date="2014" name="Front. Microbiol.">
        <title>High frequency of phylogenetically diverse reductive dehalogenase-homologous genes in deep subseafloor sedimentary metagenomes.</title>
        <authorList>
            <person name="Kawai M."/>
            <person name="Futagami T."/>
            <person name="Toyoda A."/>
            <person name="Takaki Y."/>
            <person name="Nishi S."/>
            <person name="Hori S."/>
            <person name="Arai W."/>
            <person name="Tsubouchi T."/>
            <person name="Morono Y."/>
            <person name="Uchiyama I."/>
            <person name="Ito T."/>
            <person name="Fujiyama A."/>
            <person name="Inagaki F."/>
            <person name="Takami H."/>
        </authorList>
    </citation>
    <scope>NUCLEOTIDE SEQUENCE</scope>
    <source>
        <strain evidence="8">Expedition CK06-06</strain>
    </source>
</reference>
<dbReference type="PANTHER" id="PTHR43840">
    <property type="entry name" value="MITOCHONDRIAL METAL TRANSPORTER 1-RELATED"/>
    <property type="match status" value="1"/>
</dbReference>
<feature type="non-terminal residue" evidence="8">
    <location>
        <position position="1"/>
    </location>
</feature>
<protein>
    <recommendedName>
        <fullName evidence="7">Cation efflux protein transmembrane domain-containing protein</fullName>
    </recommendedName>
</protein>
<organism evidence="8">
    <name type="scientific">marine sediment metagenome</name>
    <dbReference type="NCBI Taxonomy" id="412755"/>
    <lineage>
        <taxon>unclassified sequences</taxon>
        <taxon>metagenomes</taxon>
        <taxon>ecological metagenomes</taxon>
    </lineage>
</organism>
<evidence type="ECO:0000256" key="5">
    <source>
        <dbReference type="ARBA" id="ARBA00023136"/>
    </source>
</evidence>
<keyword evidence="4 6" id="KW-1133">Transmembrane helix</keyword>
<accession>X1BM65</accession>